<reference evidence="2 3" key="1">
    <citation type="submission" date="2016-03" db="EMBL/GenBank/DDBJ databases">
        <title>Complete genome sequence of Shewanella psychrophila WP2, a deep sea bacterium isolated from west Pacific sediment.</title>
        <authorList>
            <person name="Xu G."/>
            <person name="Jian H."/>
        </authorList>
    </citation>
    <scope>NUCLEOTIDE SEQUENCE [LARGE SCALE GENOMIC DNA]</scope>
    <source>
        <strain evidence="2 3">WP2</strain>
    </source>
</reference>
<evidence type="ECO:0000313" key="2">
    <source>
        <dbReference type="EMBL" id="AQS40344.1"/>
    </source>
</evidence>
<dbReference type="EMBL" id="CP014782">
    <property type="protein sequence ID" value="AQS40344.1"/>
    <property type="molecule type" value="Genomic_DNA"/>
</dbReference>
<dbReference type="STRING" id="225848.Sps_05275"/>
<feature type="signal peptide" evidence="1">
    <location>
        <begin position="1"/>
        <end position="23"/>
    </location>
</feature>
<feature type="chain" id="PRO_5012842688" evidence="1">
    <location>
        <begin position="24"/>
        <end position="122"/>
    </location>
</feature>
<protein>
    <submittedName>
        <fullName evidence="2">Uncharacterized protein</fullName>
    </submittedName>
</protein>
<accession>A0A1S6HY35</accession>
<evidence type="ECO:0000313" key="3">
    <source>
        <dbReference type="Proteomes" id="UP000189545"/>
    </source>
</evidence>
<dbReference type="AlphaFoldDB" id="A0A1S6HY35"/>
<keyword evidence="1" id="KW-0732">Signal</keyword>
<organism evidence="2 3">
    <name type="scientific">Shewanella psychrophila</name>
    <dbReference type="NCBI Taxonomy" id="225848"/>
    <lineage>
        <taxon>Bacteria</taxon>
        <taxon>Pseudomonadati</taxon>
        <taxon>Pseudomonadota</taxon>
        <taxon>Gammaproteobacteria</taxon>
        <taxon>Alteromonadales</taxon>
        <taxon>Shewanellaceae</taxon>
        <taxon>Shewanella</taxon>
    </lineage>
</organism>
<dbReference type="OrthoDB" id="6169381at2"/>
<evidence type="ECO:0000256" key="1">
    <source>
        <dbReference type="SAM" id="SignalP"/>
    </source>
</evidence>
<sequence>MKYTKLLSITLAASLLSSAPVMAQDNTFYDESSQTYQIGVMVEAISTALTKPEDPESLTTISQYGTDSRYYVMIRGWLIQELAGVQSQLDATKAHDSNSENKQKFIDKVTFLQLAIRRIDLE</sequence>
<proteinExistence type="predicted"/>
<name>A0A1S6HY35_9GAMM</name>
<dbReference type="RefSeq" id="WP_077755145.1">
    <property type="nucleotide sequence ID" value="NZ_CP014782.1"/>
</dbReference>
<keyword evidence="3" id="KW-1185">Reference proteome</keyword>
<dbReference type="Proteomes" id="UP000189545">
    <property type="component" value="Chromosome"/>
</dbReference>
<dbReference type="KEGG" id="spsw:Sps_05275"/>
<gene>
    <name evidence="2" type="ORF">Sps_05275</name>
</gene>